<evidence type="ECO:0000256" key="5">
    <source>
        <dbReference type="HAMAP-Rule" id="MF_01114"/>
    </source>
</evidence>
<accession>A0A098QUS8</accession>
<dbReference type="HAMAP" id="MF_01114">
    <property type="entry name" value="RecX"/>
    <property type="match status" value="1"/>
</dbReference>
<reference evidence="7 8" key="1">
    <citation type="submission" date="2014-05" db="EMBL/GenBank/DDBJ databases">
        <title>De novo Genome Sequence of Spirocheata sp.</title>
        <authorList>
            <person name="Shivani Y."/>
            <person name="Subhash Y."/>
            <person name="Tushar L."/>
            <person name="Sasikala C."/>
            <person name="Ramana C.V."/>
        </authorList>
    </citation>
    <scope>NUCLEOTIDE SEQUENCE [LARGE SCALE GENOMIC DNA]</scope>
    <source>
        <strain evidence="7 8">JC230</strain>
    </source>
</reference>
<dbReference type="Gene3D" id="1.10.10.10">
    <property type="entry name" value="Winged helix-like DNA-binding domain superfamily/Winged helix DNA-binding domain"/>
    <property type="match status" value="1"/>
</dbReference>
<comment type="function">
    <text evidence="5">Modulates RecA activity.</text>
</comment>
<protein>
    <recommendedName>
        <fullName evidence="3 5">Regulatory protein RecX</fullName>
    </recommendedName>
</protein>
<organism evidence="7 8">
    <name type="scientific">Spirochaeta lutea</name>
    <dbReference type="NCBI Taxonomy" id="1480694"/>
    <lineage>
        <taxon>Bacteria</taxon>
        <taxon>Pseudomonadati</taxon>
        <taxon>Spirochaetota</taxon>
        <taxon>Spirochaetia</taxon>
        <taxon>Spirochaetales</taxon>
        <taxon>Spirochaetaceae</taxon>
        <taxon>Spirochaeta</taxon>
    </lineage>
</organism>
<dbReference type="PANTHER" id="PTHR33602:SF1">
    <property type="entry name" value="REGULATORY PROTEIN RECX FAMILY PROTEIN"/>
    <property type="match status" value="1"/>
</dbReference>
<comment type="similarity">
    <text evidence="2 5">Belongs to the RecX family.</text>
</comment>
<name>A0A098QUS8_9SPIO</name>
<feature type="domain" description="RecX first three-helical" evidence="6">
    <location>
        <begin position="19"/>
        <end position="57"/>
    </location>
</feature>
<evidence type="ECO:0000256" key="3">
    <source>
        <dbReference type="ARBA" id="ARBA00018111"/>
    </source>
</evidence>
<proteinExistence type="inferred from homology"/>
<dbReference type="GO" id="GO:0006282">
    <property type="term" value="P:regulation of DNA repair"/>
    <property type="evidence" value="ECO:0007669"/>
    <property type="project" value="UniProtKB-UniRule"/>
</dbReference>
<sequence>MLEAETVQSLQTRSEEHLAYQKILDLLARREYTRKELELRLIKKGFSRESRDHALNRAVDQKIISHSRYSEDWIRGRLRKHPESTTLLTMGLVQRGVDKATARSIITAMFEEEPDLEYRLCLDAAKQLSARNVDGEKLPKKLLSRGFSMAVIRRSAREIEKITGLPIHLKF</sequence>
<dbReference type="InterPro" id="IPR003783">
    <property type="entry name" value="Regulatory_RecX"/>
</dbReference>
<dbReference type="Pfam" id="PF21982">
    <property type="entry name" value="RecX_HTH1"/>
    <property type="match status" value="1"/>
</dbReference>
<dbReference type="GO" id="GO:0005737">
    <property type="term" value="C:cytoplasm"/>
    <property type="evidence" value="ECO:0007669"/>
    <property type="project" value="UniProtKB-SubCell"/>
</dbReference>
<evidence type="ECO:0000256" key="4">
    <source>
        <dbReference type="ARBA" id="ARBA00022490"/>
    </source>
</evidence>
<comment type="caution">
    <text evidence="7">The sequence shown here is derived from an EMBL/GenBank/DDBJ whole genome shotgun (WGS) entry which is preliminary data.</text>
</comment>
<dbReference type="eggNOG" id="COG2137">
    <property type="taxonomic scope" value="Bacteria"/>
</dbReference>
<dbReference type="PANTHER" id="PTHR33602">
    <property type="entry name" value="REGULATORY PROTEIN RECX FAMILY PROTEIN"/>
    <property type="match status" value="1"/>
</dbReference>
<comment type="subcellular location">
    <subcellularLocation>
        <location evidence="1 5">Cytoplasm</location>
    </subcellularLocation>
</comment>
<evidence type="ECO:0000256" key="1">
    <source>
        <dbReference type="ARBA" id="ARBA00004496"/>
    </source>
</evidence>
<dbReference type="Proteomes" id="UP000029692">
    <property type="component" value="Unassembled WGS sequence"/>
</dbReference>
<dbReference type="AlphaFoldDB" id="A0A098QUS8"/>
<dbReference type="InterPro" id="IPR036388">
    <property type="entry name" value="WH-like_DNA-bd_sf"/>
</dbReference>
<evidence type="ECO:0000313" key="7">
    <source>
        <dbReference type="EMBL" id="KGE71605.1"/>
    </source>
</evidence>
<dbReference type="STRING" id="1480694.DC28_10035"/>
<evidence type="ECO:0000259" key="6">
    <source>
        <dbReference type="Pfam" id="PF21982"/>
    </source>
</evidence>
<evidence type="ECO:0000313" key="8">
    <source>
        <dbReference type="Proteomes" id="UP000029692"/>
    </source>
</evidence>
<keyword evidence="4 5" id="KW-0963">Cytoplasm</keyword>
<keyword evidence="8" id="KW-1185">Reference proteome</keyword>
<dbReference type="EMBL" id="JNUP01000065">
    <property type="protein sequence ID" value="KGE71605.1"/>
    <property type="molecule type" value="Genomic_DNA"/>
</dbReference>
<evidence type="ECO:0000256" key="2">
    <source>
        <dbReference type="ARBA" id="ARBA00009695"/>
    </source>
</evidence>
<dbReference type="InterPro" id="IPR053926">
    <property type="entry name" value="RecX_HTH_1st"/>
</dbReference>
<gene>
    <name evidence="5" type="primary">recX</name>
    <name evidence="7" type="ORF">DC28_10035</name>
</gene>